<dbReference type="OrthoDB" id="10071239at2759"/>
<dbReference type="Proteomes" id="UP000230750">
    <property type="component" value="Unassembled WGS sequence"/>
</dbReference>
<dbReference type="STRING" id="307972.A0A2G8KSC5"/>
<reference evidence="1 2" key="1">
    <citation type="journal article" date="2017" name="PLoS Biol.">
        <title>The sea cucumber genome provides insights into morphological evolution and visceral regeneration.</title>
        <authorList>
            <person name="Zhang X."/>
            <person name="Sun L."/>
            <person name="Yuan J."/>
            <person name="Sun Y."/>
            <person name="Gao Y."/>
            <person name="Zhang L."/>
            <person name="Li S."/>
            <person name="Dai H."/>
            <person name="Hamel J.F."/>
            <person name="Liu C."/>
            <person name="Yu Y."/>
            <person name="Liu S."/>
            <person name="Lin W."/>
            <person name="Guo K."/>
            <person name="Jin S."/>
            <person name="Xu P."/>
            <person name="Storey K.B."/>
            <person name="Huan P."/>
            <person name="Zhang T."/>
            <person name="Zhou Y."/>
            <person name="Zhang J."/>
            <person name="Lin C."/>
            <person name="Li X."/>
            <person name="Xing L."/>
            <person name="Huo D."/>
            <person name="Sun M."/>
            <person name="Wang L."/>
            <person name="Mercier A."/>
            <person name="Li F."/>
            <person name="Yang H."/>
            <person name="Xiang J."/>
        </authorList>
    </citation>
    <scope>NUCLEOTIDE SEQUENCE [LARGE SCALE GENOMIC DNA]</scope>
    <source>
        <strain evidence="1">Shaxun</strain>
        <tissue evidence="1">Muscle</tissue>
    </source>
</reference>
<dbReference type="EMBL" id="MRZV01000399">
    <property type="protein sequence ID" value="PIK50909.1"/>
    <property type="molecule type" value="Genomic_DNA"/>
</dbReference>
<name>A0A2G8KSC5_STIJA</name>
<dbReference type="PANTHER" id="PTHR19446">
    <property type="entry name" value="REVERSE TRANSCRIPTASES"/>
    <property type="match status" value="1"/>
</dbReference>
<sequence length="296" mass="33317">MEPATTAKRQALIKWKQNSSTRNLSSPRKARCESQAIARKCANDYWLQLCSSIEQASATGNIRVMYEGIKKATGPAVKKTAQLKAKSGQVITDRRKQLERWVEHYSELYSTENTVSEKAINNIPALPTIDELDKEPTTSELEKAINLLGEGKAPGNDAIPPEIIKKGKPALLSHLYELLCLCWKEGEVPQDMRDARIVTLFKNKGDRSDCNNYRGISLLSIVGKLFGRVALNRLQTIAHRVTQNHSVASVPADPHRHDLSMRQLQEKCREHQYQENSGHDTGCAHLSHHFNQRFQA</sequence>
<evidence type="ECO:0000313" key="2">
    <source>
        <dbReference type="Proteomes" id="UP000230750"/>
    </source>
</evidence>
<accession>A0A2G8KSC5</accession>
<evidence type="ECO:0000313" key="1">
    <source>
        <dbReference type="EMBL" id="PIK50909.1"/>
    </source>
</evidence>
<comment type="caution">
    <text evidence="1">The sequence shown here is derived from an EMBL/GenBank/DDBJ whole genome shotgun (WGS) entry which is preliminary data.</text>
</comment>
<protein>
    <submittedName>
        <fullName evidence="1">Uncharacterized protein</fullName>
    </submittedName>
</protein>
<proteinExistence type="predicted"/>
<dbReference type="AlphaFoldDB" id="A0A2G8KSC5"/>
<keyword evidence="2" id="KW-1185">Reference proteome</keyword>
<organism evidence="1 2">
    <name type="scientific">Stichopus japonicus</name>
    <name type="common">Sea cucumber</name>
    <dbReference type="NCBI Taxonomy" id="307972"/>
    <lineage>
        <taxon>Eukaryota</taxon>
        <taxon>Metazoa</taxon>
        <taxon>Echinodermata</taxon>
        <taxon>Eleutherozoa</taxon>
        <taxon>Echinozoa</taxon>
        <taxon>Holothuroidea</taxon>
        <taxon>Aspidochirotacea</taxon>
        <taxon>Aspidochirotida</taxon>
        <taxon>Stichopodidae</taxon>
        <taxon>Apostichopus</taxon>
    </lineage>
</organism>
<gene>
    <name evidence="1" type="ORF">BSL78_12209</name>
</gene>